<feature type="transmembrane region" description="Helical" evidence="1">
    <location>
        <begin position="79"/>
        <end position="97"/>
    </location>
</feature>
<gene>
    <name evidence="2" type="ORF">SAMN04487950_2415</name>
</gene>
<evidence type="ECO:0000313" key="3">
    <source>
        <dbReference type="Proteomes" id="UP000199607"/>
    </source>
</evidence>
<dbReference type="STRING" id="553466.SAMN04487950_2415"/>
<dbReference type="Proteomes" id="UP000199607">
    <property type="component" value="Unassembled WGS sequence"/>
</dbReference>
<accession>A0A1I4EW87</accession>
<protein>
    <submittedName>
        <fullName evidence="2">Uncharacterized protein</fullName>
    </submittedName>
</protein>
<dbReference type="RefSeq" id="WP_089869609.1">
    <property type="nucleotide sequence ID" value="NZ_FOTC01000002.1"/>
</dbReference>
<organism evidence="2 3">
    <name type="scientific">Halogranum rubrum</name>
    <dbReference type="NCBI Taxonomy" id="553466"/>
    <lineage>
        <taxon>Archaea</taxon>
        <taxon>Methanobacteriati</taxon>
        <taxon>Methanobacteriota</taxon>
        <taxon>Stenosarchaea group</taxon>
        <taxon>Halobacteria</taxon>
        <taxon>Halobacteriales</taxon>
        <taxon>Haloferacaceae</taxon>
    </lineage>
</organism>
<evidence type="ECO:0000313" key="2">
    <source>
        <dbReference type="EMBL" id="SFL09463.1"/>
    </source>
</evidence>
<proteinExistence type="predicted"/>
<dbReference type="AlphaFoldDB" id="A0A1I4EW87"/>
<dbReference type="InterPro" id="IPR058440">
    <property type="entry name" value="DUF8127"/>
</dbReference>
<evidence type="ECO:0000256" key="1">
    <source>
        <dbReference type="SAM" id="Phobius"/>
    </source>
</evidence>
<dbReference type="EMBL" id="FOTC01000002">
    <property type="protein sequence ID" value="SFL09463.1"/>
    <property type="molecule type" value="Genomic_DNA"/>
</dbReference>
<name>A0A1I4EW87_9EURY</name>
<dbReference type="Pfam" id="PF26448">
    <property type="entry name" value="DUF8127"/>
    <property type="match status" value="1"/>
</dbReference>
<keyword evidence="1" id="KW-1133">Transmembrane helix</keyword>
<keyword evidence="1" id="KW-0812">Transmembrane</keyword>
<sequence length="100" mass="11163">MNETTHETALGSAATPLPFASAGARKVVEDGPVTRRTQIPDEYQLLVDDGDYYVVYPKYGRYYRRLFEERRAAGTRIETGLSALGVALGLGLWTALVRRR</sequence>
<reference evidence="3" key="1">
    <citation type="submission" date="2016-10" db="EMBL/GenBank/DDBJ databases">
        <authorList>
            <person name="Varghese N."/>
            <person name="Submissions S."/>
        </authorList>
    </citation>
    <scope>NUCLEOTIDE SEQUENCE [LARGE SCALE GENOMIC DNA]</scope>
    <source>
        <strain evidence="3">CGMCC 1.7738</strain>
    </source>
</reference>
<keyword evidence="3" id="KW-1185">Reference proteome</keyword>
<keyword evidence="1" id="KW-0472">Membrane</keyword>